<reference evidence="6 7" key="1">
    <citation type="submission" date="2016-10" db="EMBL/GenBank/DDBJ databases">
        <authorList>
            <person name="Varghese N."/>
            <person name="Submissions S."/>
        </authorList>
    </citation>
    <scope>NUCLEOTIDE SEQUENCE [LARGE SCALE GENOMIC DNA]</scope>
    <source>
        <strain evidence="6 7">DSM 11449</strain>
    </source>
</reference>
<dbReference type="Pfam" id="PF04228">
    <property type="entry name" value="Zn_peptidase"/>
    <property type="match status" value="1"/>
</dbReference>
<accession>A0A1H2WPH1</accession>
<dbReference type="PANTHER" id="PTHR30168">
    <property type="entry name" value="PUTATIVE MEMBRANE PROTEIN YPFJ"/>
    <property type="match status" value="1"/>
</dbReference>
<keyword evidence="4 5" id="KW-0472">Membrane</keyword>
<feature type="transmembrane region" description="Helical" evidence="5">
    <location>
        <begin position="21"/>
        <end position="41"/>
    </location>
</feature>
<dbReference type="RefSeq" id="WP_016420765.1">
    <property type="nucleotide sequence ID" value="NZ_FNND01000004.1"/>
</dbReference>
<dbReference type="OrthoDB" id="9774900at2"/>
<evidence type="ECO:0000313" key="7">
    <source>
        <dbReference type="Proteomes" id="UP000182771"/>
    </source>
</evidence>
<name>A0A1H2WPH1_9FLAO</name>
<dbReference type="Proteomes" id="UP000182771">
    <property type="component" value="Unassembled WGS sequence"/>
</dbReference>
<evidence type="ECO:0000256" key="2">
    <source>
        <dbReference type="ARBA" id="ARBA00022692"/>
    </source>
</evidence>
<comment type="subcellular location">
    <subcellularLocation>
        <location evidence="1">Membrane</location>
        <topology evidence="1">Single-pass membrane protein</topology>
    </subcellularLocation>
</comment>
<keyword evidence="2 5" id="KW-0812">Transmembrane</keyword>
<proteinExistence type="predicted"/>
<gene>
    <name evidence="6" type="ORF">SAMN05444420_104144</name>
</gene>
<keyword evidence="7" id="KW-1185">Reference proteome</keyword>
<evidence type="ECO:0000256" key="1">
    <source>
        <dbReference type="ARBA" id="ARBA00004167"/>
    </source>
</evidence>
<keyword evidence="3 5" id="KW-1133">Transmembrane helix</keyword>
<comment type="caution">
    <text evidence="6">The sequence shown here is derived from an EMBL/GenBank/DDBJ whole genome shotgun (WGS) entry which is preliminary data.</text>
</comment>
<dbReference type="GO" id="GO:0016020">
    <property type="term" value="C:membrane"/>
    <property type="evidence" value="ECO:0007669"/>
    <property type="project" value="UniProtKB-SubCell"/>
</dbReference>
<evidence type="ECO:0000256" key="3">
    <source>
        <dbReference type="ARBA" id="ARBA00022989"/>
    </source>
</evidence>
<dbReference type="AlphaFoldDB" id="A0A1H2WPH1"/>
<organism evidence="6 7">
    <name type="scientific">Capnocytophaga granulosa</name>
    <dbReference type="NCBI Taxonomy" id="45242"/>
    <lineage>
        <taxon>Bacteria</taxon>
        <taxon>Pseudomonadati</taxon>
        <taxon>Bacteroidota</taxon>
        <taxon>Flavobacteriia</taxon>
        <taxon>Flavobacteriales</taxon>
        <taxon>Flavobacteriaceae</taxon>
        <taxon>Capnocytophaga</taxon>
    </lineage>
</organism>
<evidence type="ECO:0008006" key="8">
    <source>
        <dbReference type="Google" id="ProtNLM"/>
    </source>
</evidence>
<sequence>MKWQGRRQSDNVEDRRGVSTTGKIAAGGGLLGIVIVLLQLFGGETGQAVAPLLEQFNQAGQTTQVANEADLTEEQKEIKAFTATVLADTEDVWEKIFAENNLGTYQKPTLVLFTDAVQTACGNASSAVGPFYCPGDHKLYMDMSFFEELRTRFGAKGGDFAIAYVMAHEVGHHVQTLLGTSKKVHQAQQGLSQKEANKLSVALELQADFYAGVWAHYDKQYLDADDIDEAISAANAVGDDAIQKRMQGQVVPDSFTHGTSKQRVEWFMKGYNTGDINQGNTFDSVK</sequence>
<dbReference type="InterPro" id="IPR007343">
    <property type="entry name" value="Uncharacterised_pept_Zn_put"/>
</dbReference>
<evidence type="ECO:0000256" key="4">
    <source>
        <dbReference type="ARBA" id="ARBA00023136"/>
    </source>
</evidence>
<dbReference type="GeneID" id="85017335"/>
<protein>
    <recommendedName>
        <fullName evidence="8">Metalloprotease</fullName>
    </recommendedName>
</protein>
<dbReference type="EMBL" id="FNND01000004">
    <property type="protein sequence ID" value="SDW81889.1"/>
    <property type="molecule type" value="Genomic_DNA"/>
</dbReference>
<evidence type="ECO:0000256" key="5">
    <source>
        <dbReference type="SAM" id="Phobius"/>
    </source>
</evidence>
<evidence type="ECO:0000313" key="6">
    <source>
        <dbReference type="EMBL" id="SDW81889.1"/>
    </source>
</evidence>
<dbReference type="PANTHER" id="PTHR30168:SF0">
    <property type="entry name" value="INNER MEMBRANE PROTEIN"/>
    <property type="match status" value="1"/>
</dbReference>